<gene>
    <name evidence="3" type="ORF">LQ567_23405</name>
</gene>
<dbReference type="Pfam" id="PF03781">
    <property type="entry name" value="FGE-sulfatase"/>
    <property type="match status" value="1"/>
</dbReference>
<feature type="domain" description="Sulfatase-modifying factor enzyme-like" evidence="2">
    <location>
        <begin position="14"/>
        <end position="377"/>
    </location>
</feature>
<dbReference type="InterPro" id="IPR016187">
    <property type="entry name" value="CTDL_fold"/>
</dbReference>
<dbReference type="InterPro" id="IPR005532">
    <property type="entry name" value="SUMF_dom"/>
</dbReference>
<feature type="region of interest" description="Disordered" evidence="1">
    <location>
        <begin position="250"/>
        <end position="272"/>
    </location>
</feature>
<comment type="caution">
    <text evidence="3">The sequence shown here is derived from an EMBL/GenBank/DDBJ whole genome shotgun (WGS) entry which is preliminary data.</text>
</comment>
<organism evidence="3 4">
    <name type="scientific">Niabella pedocola</name>
    <dbReference type="NCBI Taxonomy" id="1752077"/>
    <lineage>
        <taxon>Bacteria</taxon>
        <taxon>Pseudomonadati</taxon>
        <taxon>Bacteroidota</taxon>
        <taxon>Chitinophagia</taxon>
        <taxon>Chitinophagales</taxon>
        <taxon>Chitinophagaceae</taxon>
        <taxon>Niabella</taxon>
    </lineage>
</organism>
<accession>A0ABS8Q0Q7</accession>
<evidence type="ECO:0000256" key="1">
    <source>
        <dbReference type="SAM" id="MobiDB-lite"/>
    </source>
</evidence>
<name>A0ABS8Q0Q7_9BACT</name>
<sequence length="382" mass="42786">MGKKSEIGATLPMSVVEIPTGTFIMGNHGDSTSPTSQDQQRPVLISGFYMSATEVTNAQYHEFVAWVRDSIAAKRLGGQYVTIVGNDSAVNWKMASRINYSDPAILSQLGDLVLDPSKTISQKRMLDPDKLIYALEGFNYQEAAKKENKGRDAKDFVYRYTVQVYPDTLAWMRDFGYSNNEQMAVNYFSSPKYQNYPVVGVSWKQASAYCDWMTKHKIMAQQSRNRGNAGGKARLPTEAEWEYAASLNNKGSVKKESGPKETGNDEIGNNTKTAIPGEGKIFPVYVKGAKKGDFGLFNLADNVSEWTTTSYYEGGENFQNRFNPDIQWGTPESESRAQRRKVIRGGSWKDTPTFMTAENRSFEDLDASHSYLGFRIVVNLPE</sequence>
<keyword evidence="4" id="KW-1185">Reference proteome</keyword>
<dbReference type="Proteomes" id="UP001199816">
    <property type="component" value="Unassembled WGS sequence"/>
</dbReference>
<dbReference type="RefSeq" id="WP_231008318.1">
    <property type="nucleotide sequence ID" value="NZ_JAJNEC010000007.1"/>
</dbReference>
<protein>
    <submittedName>
        <fullName evidence="3">Formylglycine-generating enzyme family protein</fullName>
    </submittedName>
</protein>
<proteinExistence type="predicted"/>
<feature type="compositionally biased region" description="Basic and acidic residues" evidence="1">
    <location>
        <begin position="253"/>
        <end position="263"/>
    </location>
</feature>
<evidence type="ECO:0000313" key="4">
    <source>
        <dbReference type="Proteomes" id="UP001199816"/>
    </source>
</evidence>
<dbReference type="Gene3D" id="3.90.1580.10">
    <property type="entry name" value="paralog of FGE (formylglycine-generating enzyme)"/>
    <property type="match status" value="1"/>
</dbReference>
<dbReference type="PANTHER" id="PTHR23150">
    <property type="entry name" value="SULFATASE MODIFYING FACTOR 1, 2"/>
    <property type="match status" value="1"/>
</dbReference>
<dbReference type="InterPro" id="IPR042095">
    <property type="entry name" value="SUMF_sf"/>
</dbReference>
<dbReference type="EMBL" id="JAJNEC010000007">
    <property type="protein sequence ID" value="MCD2425751.1"/>
    <property type="molecule type" value="Genomic_DNA"/>
</dbReference>
<evidence type="ECO:0000313" key="3">
    <source>
        <dbReference type="EMBL" id="MCD2425751.1"/>
    </source>
</evidence>
<dbReference type="SUPFAM" id="SSF56436">
    <property type="entry name" value="C-type lectin-like"/>
    <property type="match status" value="1"/>
</dbReference>
<reference evidence="3 4" key="1">
    <citation type="submission" date="2021-11" db="EMBL/GenBank/DDBJ databases">
        <title>Genomic of Niabella pedocola.</title>
        <authorList>
            <person name="Wu T."/>
        </authorList>
    </citation>
    <scope>NUCLEOTIDE SEQUENCE [LARGE SCALE GENOMIC DNA]</scope>
    <source>
        <strain evidence="3 4">JCM 31011</strain>
    </source>
</reference>
<evidence type="ECO:0000259" key="2">
    <source>
        <dbReference type="Pfam" id="PF03781"/>
    </source>
</evidence>
<dbReference type="PANTHER" id="PTHR23150:SF19">
    <property type="entry name" value="FORMYLGLYCINE-GENERATING ENZYME"/>
    <property type="match status" value="1"/>
</dbReference>
<dbReference type="InterPro" id="IPR051043">
    <property type="entry name" value="Sulfatase_Mod_Factor_Kinase"/>
</dbReference>